<feature type="binding site" evidence="12">
    <location>
        <begin position="9"/>
        <end position="16"/>
    </location>
    <ligand>
        <name>ATP</name>
        <dbReference type="ChEBI" id="CHEBI:30616"/>
    </ligand>
</feature>
<dbReference type="InterPro" id="IPR038726">
    <property type="entry name" value="PDDEXK_AddAB-type"/>
</dbReference>
<dbReference type="GO" id="GO:0005829">
    <property type="term" value="C:cytosol"/>
    <property type="evidence" value="ECO:0007669"/>
    <property type="project" value="TreeGrafter"/>
</dbReference>
<evidence type="ECO:0000256" key="2">
    <source>
        <dbReference type="ARBA" id="ARBA00022741"/>
    </source>
</evidence>
<evidence type="ECO:0000256" key="5">
    <source>
        <dbReference type="ARBA" id="ARBA00022840"/>
    </source>
</evidence>
<keyword evidence="7" id="KW-0413">Isomerase</keyword>
<evidence type="ECO:0000259" key="15">
    <source>
        <dbReference type="PROSITE" id="PS51217"/>
    </source>
</evidence>
<dbReference type="PANTHER" id="PTHR11070">
    <property type="entry name" value="UVRD / RECB / PCRA DNA HELICASE FAMILY MEMBER"/>
    <property type="match status" value="1"/>
</dbReference>
<evidence type="ECO:0000256" key="3">
    <source>
        <dbReference type="ARBA" id="ARBA00022801"/>
    </source>
</evidence>
<gene>
    <name evidence="16" type="ORF">CRT60_11820</name>
</gene>
<dbReference type="Pfam" id="PF13361">
    <property type="entry name" value="UvrD_C"/>
    <property type="match status" value="1"/>
</dbReference>
<dbReference type="Pfam" id="PF00580">
    <property type="entry name" value="UvrD-helicase"/>
    <property type="match status" value="2"/>
</dbReference>
<feature type="domain" description="UvrD-like helicase C-terminal" evidence="15">
    <location>
        <begin position="407"/>
        <end position="690"/>
    </location>
</feature>
<keyword evidence="4 12" id="KW-0347">Helicase</keyword>
<dbReference type="OrthoDB" id="9810135at2"/>
<accession>A0A2B8BHC9</accession>
<evidence type="ECO:0000256" key="1">
    <source>
        <dbReference type="ARBA" id="ARBA00009922"/>
    </source>
</evidence>
<dbReference type="InterPro" id="IPR014016">
    <property type="entry name" value="UvrD-like_ATP-bd"/>
</dbReference>
<dbReference type="InterPro" id="IPR000212">
    <property type="entry name" value="DNA_helicase_UvrD/REP"/>
</dbReference>
<keyword evidence="6" id="KW-0238">DNA-binding</keyword>
<dbReference type="Proteomes" id="UP000225379">
    <property type="component" value="Unassembled WGS sequence"/>
</dbReference>
<evidence type="ECO:0000256" key="7">
    <source>
        <dbReference type="ARBA" id="ARBA00023235"/>
    </source>
</evidence>
<dbReference type="PANTHER" id="PTHR11070:SF2">
    <property type="entry name" value="ATP-DEPENDENT DNA HELICASE SRS2"/>
    <property type="match status" value="1"/>
</dbReference>
<sequence>MAPVDLVTASAGTGKTHRLTRAYLDAVAAGTAPEAILATTFTRKAAAELLERIRGGLFEAGLGEAARDALAGRIGTVNALFGRIAADFALEAGRSPVAEVIAEERAAALFAAAADAVILRHGDGVEAAAWRLRLPEWRGLVQEVGAKARLNGIAPDDLAVSAERSLAGLFALLPAAADTSEPLDRALADAVSAAVGAIEAAGDTGVKKTAEALAVLKDAAALLDDGRPLPWAEWVRLGKIDAGKRWTAEVDPVREAAGAHLRHPRLRADLRALVDGVFRCAAEAMEAYGRFKRDRGLVDFVDQECEALALLERPEPCALLAERIELALVDEFQDTSPIQLALFLRLARVVRRSVWVGDAKQAIYGFRGTDPALIDAVTATVPVTIGCMTERLPTSWRSRPGLIAFHNDLFGAAFPPLGIAREDATVGGCARKDGADQPPPLALWTLGGKNWDLALAALARGVASVLALPEAWPVGRRGDREGLTRSIRGEDIAILCRKNDRCAAAARALAAAGLKVAVGRQGLVSTPEAGLALAALRYLVDPADTLAIVELAHADEDLPDGCGQPSWLEDWLRPDAARRAREETAALRALDAARGLLLHLTPVEALEIAMMAGGVVERVKRWGDAAGRLANLDALRGLARDYEEDCRARRGAATAGGLIGFLADVDKGGDQPPATDAAAVRVMTYHQAKGLEWPLVIALDLQDGPDPSPFGLSVEGPADGVDPWNPLAGRWLRWWPWPYEKQRKGAGLDAPADASPEMAAAGAREQAEAVRLLYVGLSRARDYLVLAQSRHGAAWLTAPRDADGVPVVQLPAAGGEAELRVASASHPLMLAAFEPPEDTDQRSSAGPEPSAFTLPVAAAVDHPPLRIVPSRWRAAADAPPPVLLRETRLGDRLPTPGGADITRLGEAMHGFLAVDRPETPAARRLALAAGLLERWGLPGMEAAALVEAGDRLWRALATRWPGAGWRCEVPVQGRLGLQRASGRIDLLVDAGTGWVILDHKAFPGPHERWGERALEHAPQLALYARLVAEASGRPVLGCFIHMPVVGRLLEVG</sequence>
<feature type="domain" description="UvrD-like helicase ATP-binding" evidence="14">
    <location>
        <begin position="1"/>
        <end position="399"/>
    </location>
</feature>
<dbReference type="Pfam" id="PF12705">
    <property type="entry name" value="PDDEXK_1"/>
    <property type="match status" value="1"/>
</dbReference>
<dbReference type="AlphaFoldDB" id="A0A2B8BHC9"/>
<dbReference type="PROSITE" id="PS51217">
    <property type="entry name" value="UVRD_HELICASE_CTER"/>
    <property type="match status" value="1"/>
</dbReference>
<comment type="caution">
    <text evidence="16">The sequence shown here is derived from an EMBL/GenBank/DDBJ whole genome shotgun (WGS) entry which is preliminary data.</text>
</comment>
<dbReference type="PROSITE" id="PS50206">
    <property type="entry name" value="RHODANESE_3"/>
    <property type="match status" value="1"/>
</dbReference>
<comment type="catalytic activity">
    <reaction evidence="11">
        <text>ATP + H2O = ADP + phosphate + H(+)</text>
        <dbReference type="Rhea" id="RHEA:13065"/>
        <dbReference type="ChEBI" id="CHEBI:15377"/>
        <dbReference type="ChEBI" id="CHEBI:15378"/>
        <dbReference type="ChEBI" id="CHEBI:30616"/>
        <dbReference type="ChEBI" id="CHEBI:43474"/>
        <dbReference type="ChEBI" id="CHEBI:456216"/>
        <dbReference type="EC" id="5.6.2.4"/>
    </reaction>
</comment>
<dbReference type="Gene3D" id="3.40.50.300">
    <property type="entry name" value="P-loop containing nucleotide triphosphate hydrolases"/>
    <property type="match status" value="4"/>
</dbReference>
<name>A0A2B8BHC9_9PROT</name>
<dbReference type="EMBL" id="PDKW01000040">
    <property type="protein sequence ID" value="PGH57160.1"/>
    <property type="molecule type" value="Genomic_DNA"/>
</dbReference>
<dbReference type="GO" id="GO:0043138">
    <property type="term" value="F:3'-5' DNA helicase activity"/>
    <property type="evidence" value="ECO:0007669"/>
    <property type="project" value="UniProtKB-EC"/>
</dbReference>
<keyword evidence="17" id="KW-1185">Reference proteome</keyword>
<protein>
    <recommendedName>
        <fullName evidence="9">DNA 3'-5' helicase</fullName>
        <ecNumber evidence="9">5.6.2.4</ecNumber>
    </recommendedName>
    <alternativeName>
        <fullName evidence="10">DNA 3'-5' helicase II</fullName>
    </alternativeName>
</protein>
<dbReference type="PROSITE" id="PS51198">
    <property type="entry name" value="UVRD_HELICASE_ATP_BIND"/>
    <property type="match status" value="1"/>
</dbReference>
<keyword evidence="2 12" id="KW-0547">Nucleotide-binding</keyword>
<dbReference type="GO" id="GO:0003677">
    <property type="term" value="F:DNA binding"/>
    <property type="evidence" value="ECO:0007669"/>
    <property type="project" value="UniProtKB-KW"/>
</dbReference>
<feature type="domain" description="Rhodanese" evidence="13">
    <location>
        <begin position="488"/>
        <end position="535"/>
    </location>
</feature>
<dbReference type="InterPro" id="IPR013986">
    <property type="entry name" value="DExx_box_DNA_helicase_dom_sf"/>
</dbReference>
<proteinExistence type="inferred from homology"/>
<dbReference type="InterPro" id="IPR014017">
    <property type="entry name" value="DNA_helicase_UvrD-like_C"/>
</dbReference>
<dbReference type="SUPFAM" id="SSF52540">
    <property type="entry name" value="P-loop containing nucleoside triphosphate hydrolases"/>
    <property type="match status" value="1"/>
</dbReference>
<evidence type="ECO:0000256" key="8">
    <source>
        <dbReference type="ARBA" id="ARBA00034617"/>
    </source>
</evidence>
<dbReference type="GO" id="GO:0005524">
    <property type="term" value="F:ATP binding"/>
    <property type="evidence" value="ECO:0007669"/>
    <property type="project" value="UniProtKB-UniRule"/>
</dbReference>
<keyword evidence="5 12" id="KW-0067">ATP-binding</keyword>
<evidence type="ECO:0000256" key="4">
    <source>
        <dbReference type="ARBA" id="ARBA00022806"/>
    </source>
</evidence>
<evidence type="ECO:0000256" key="6">
    <source>
        <dbReference type="ARBA" id="ARBA00023125"/>
    </source>
</evidence>
<reference evidence="17" key="1">
    <citation type="submission" date="2017-10" db="EMBL/GenBank/DDBJ databases">
        <authorList>
            <person name="Kravchenko I.K."/>
            <person name="Grouzdev D.S."/>
        </authorList>
    </citation>
    <scope>NUCLEOTIDE SEQUENCE [LARGE SCALE GENOMIC DNA]</scope>
    <source>
        <strain evidence="17">B2</strain>
    </source>
</reference>
<evidence type="ECO:0000256" key="9">
    <source>
        <dbReference type="ARBA" id="ARBA00034808"/>
    </source>
</evidence>
<comment type="catalytic activity">
    <reaction evidence="8">
        <text>Couples ATP hydrolysis with the unwinding of duplex DNA by translocating in the 3'-5' direction.</text>
        <dbReference type="EC" id="5.6.2.4"/>
    </reaction>
</comment>
<evidence type="ECO:0000259" key="13">
    <source>
        <dbReference type="PROSITE" id="PS50206"/>
    </source>
</evidence>
<evidence type="ECO:0000256" key="12">
    <source>
        <dbReference type="PROSITE-ProRule" id="PRU00560"/>
    </source>
</evidence>
<comment type="similarity">
    <text evidence="1">Belongs to the helicase family. UvrD subfamily.</text>
</comment>
<evidence type="ECO:0000256" key="11">
    <source>
        <dbReference type="ARBA" id="ARBA00048988"/>
    </source>
</evidence>
<evidence type="ECO:0000313" key="17">
    <source>
        <dbReference type="Proteomes" id="UP000225379"/>
    </source>
</evidence>
<organism evidence="16 17">
    <name type="scientific">Azospirillum palustre</name>
    <dbReference type="NCBI Taxonomy" id="2044885"/>
    <lineage>
        <taxon>Bacteria</taxon>
        <taxon>Pseudomonadati</taxon>
        <taxon>Pseudomonadota</taxon>
        <taxon>Alphaproteobacteria</taxon>
        <taxon>Rhodospirillales</taxon>
        <taxon>Azospirillaceae</taxon>
        <taxon>Azospirillum</taxon>
    </lineage>
</organism>
<dbReference type="GO" id="GO:0016787">
    <property type="term" value="F:hydrolase activity"/>
    <property type="evidence" value="ECO:0007669"/>
    <property type="project" value="UniProtKB-UniRule"/>
</dbReference>
<dbReference type="InterPro" id="IPR027417">
    <property type="entry name" value="P-loop_NTPase"/>
</dbReference>
<evidence type="ECO:0000256" key="10">
    <source>
        <dbReference type="ARBA" id="ARBA00034923"/>
    </source>
</evidence>
<evidence type="ECO:0000313" key="16">
    <source>
        <dbReference type="EMBL" id="PGH57160.1"/>
    </source>
</evidence>
<dbReference type="InterPro" id="IPR001763">
    <property type="entry name" value="Rhodanese-like_dom"/>
</dbReference>
<dbReference type="GO" id="GO:0000725">
    <property type="term" value="P:recombinational repair"/>
    <property type="evidence" value="ECO:0007669"/>
    <property type="project" value="TreeGrafter"/>
</dbReference>
<dbReference type="Gene3D" id="1.10.10.160">
    <property type="match status" value="1"/>
</dbReference>
<evidence type="ECO:0000259" key="14">
    <source>
        <dbReference type="PROSITE" id="PS51198"/>
    </source>
</evidence>
<keyword evidence="3 12" id="KW-0378">Hydrolase</keyword>
<dbReference type="EC" id="5.6.2.4" evidence="9"/>